<proteinExistence type="predicted"/>
<sequence length="84" mass="9254">MVDSFDYRPIDDIQCDNCADLGAVVEVNVYFRLGSVRVLAREVCAGCAFDAACSVWESCDTELHLEIDPGAARRYGIEPPAVKR</sequence>
<name>A0A263D6I7_9PSEU</name>
<protein>
    <submittedName>
        <fullName evidence="1">Uncharacterized protein</fullName>
    </submittedName>
</protein>
<comment type="caution">
    <text evidence="1">The sequence shown here is derived from an EMBL/GenBank/DDBJ whole genome shotgun (WGS) entry which is preliminary data.</text>
</comment>
<dbReference type="Proteomes" id="UP000242444">
    <property type="component" value="Unassembled WGS sequence"/>
</dbReference>
<evidence type="ECO:0000313" key="2">
    <source>
        <dbReference type="Proteomes" id="UP000242444"/>
    </source>
</evidence>
<organism evidence="1 2">
    <name type="scientific">Amycolatopsis antarctica</name>
    <dbReference type="NCBI Taxonomy" id="1854586"/>
    <lineage>
        <taxon>Bacteria</taxon>
        <taxon>Bacillati</taxon>
        <taxon>Actinomycetota</taxon>
        <taxon>Actinomycetes</taxon>
        <taxon>Pseudonocardiales</taxon>
        <taxon>Pseudonocardiaceae</taxon>
        <taxon>Amycolatopsis</taxon>
    </lineage>
</organism>
<dbReference type="EMBL" id="NKYE01000003">
    <property type="protein sequence ID" value="OZM74023.1"/>
    <property type="molecule type" value="Genomic_DNA"/>
</dbReference>
<evidence type="ECO:0000313" key="1">
    <source>
        <dbReference type="EMBL" id="OZM74023.1"/>
    </source>
</evidence>
<gene>
    <name evidence="1" type="ORF">CFN78_06970</name>
</gene>
<keyword evidence="2" id="KW-1185">Reference proteome</keyword>
<dbReference type="InParanoid" id="A0A263D6I7"/>
<reference evidence="1 2" key="1">
    <citation type="submission" date="2017-07" db="EMBL/GenBank/DDBJ databases">
        <title>Amycolatopsis antarcticus sp. nov., isolated from the surface of an Antarcticus brown macroalga.</title>
        <authorList>
            <person name="Wang J."/>
            <person name="Leiva S."/>
            <person name="Huang J."/>
            <person name="Huang Y."/>
        </authorList>
    </citation>
    <scope>NUCLEOTIDE SEQUENCE [LARGE SCALE GENOMIC DNA]</scope>
    <source>
        <strain evidence="1 2">AU-G6</strain>
    </source>
</reference>
<accession>A0A263D6I7</accession>
<dbReference type="AlphaFoldDB" id="A0A263D6I7"/>